<feature type="transmembrane region" description="Helical" evidence="1">
    <location>
        <begin position="7"/>
        <end position="26"/>
    </location>
</feature>
<dbReference type="EMBL" id="DTPE01000085">
    <property type="protein sequence ID" value="HGE74884.1"/>
    <property type="molecule type" value="Genomic_DNA"/>
</dbReference>
<evidence type="ECO:0008006" key="3">
    <source>
        <dbReference type="Google" id="ProtNLM"/>
    </source>
</evidence>
<evidence type="ECO:0000313" key="2">
    <source>
        <dbReference type="EMBL" id="HGE74884.1"/>
    </source>
</evidence>
<sequence>MKSRTIAFGSIYSAISILLLTFSAIFSDDLFLLMLSSIPVAILSEKFGKRLGLLSYAVVLVVAFLIFPLRISTMGFILLFGPYAILRTFFKGKKTFQIIFHLIILFGLSAVAYSVLSYILKIDLISKYSILALSVFAIALILYERLVEYFSRWYSRVFETYFGRS</sequence>
<keyword evidence="1" id="KW-0812">Transmembrane</keyword>
<feature type="transmembrane region" description="Helical" evidence="1">
    <location>
        <begin position="125"/>
        <end position="143"/>
    </location>
</feature>
<gene>
    <name evidence="2" type="ORF">ENX73_02015</name>
</gene>
<accession>A0A7V3VS98</accession>
<evidence type="ECO:0000256" key="1">
    <source>
        <dbReference type="SAM" id="Phobius"/>
    </source>
</evidence>
<name>A0A7V3VS98_9BACT</name>
<dbReference type="AlphaFoldDB" id="A0A7V3VS98"/>
<feature type="transmembrane region" description="Helical" evidence="1">
    <location>
        <begin position="53"/>
        <end position="86"/>
    </location>
</feature>
<reference evidence="2" key="1">
    <citation type="journal article" date="2020" name="mSystems">
        <title>Genome- and Community-Level Interaction Insights into Carbon Utilization and Element Cycling Functions of Hydrothermarchaeota in Hydrothermal Sediment.</title>
        <authorList>
            <person name="Zhou Z."/>
            <person name="Liu Y."/>
            <person name="Xu W."/>
            <person name="Pan J."/>
            <person name="Luo Z.H."/>
            <person name="Li M."/>
        </authorList>
    </citation>
    <scope>NUCLEOTIDE SEQUENCE [LARGE SCALE GENOMIC DNA]</scope>
    <source>
        <strain evidence="2">SpSt-966</strain>
    </source>
</reference>
<proteinExistence type="predicted"/>
<keyword evidence="1" id="KW-1133">Transmembrane helix</keyword>
<comment type="caution">
    <text evidence="2">The sequence shown here is derived from an EMBL/GenBank/DDBJ whole genome shotgun (WGS) entry which is preliminary data.</text>
</comment>
<dbReference type="Gene3D" id="1.10.1760.20">
    <property type="match status" value="1"/>
</dbReference>
<keyword evidence="1" id="KW-0472">Membrane</keyword>
<organism evidence="2">
    <name type="scientific">Mesoaciditoga lauensis</name>
    <dbReference type="NCBI Taxonomy" id="1495039"/>
    <lineage>
        <taxon>Bacteria</taxon>
        <taxon>Thermotogati</taxon>
        <taxon>Thermotogota</taxon>
        <taxon>Thermotogae</taxon>
        <taxon>Mesoaciditogales</taxon>
        <taxon>Mesoaciditogaceae</taxon>
        <taxon>Mesoaciditoga</taxon>
    </lineage>
</organism>
<protein>
    <recommendedName>
        <fullName evidence="3">DUF2232 domain-containing protein</fullName>
    </recommendedName>
</protein>
<feature type="transmembrane region" description="Helical" evidence="1">
    <location>
        <begin position="98"/>
        <end position="119"/>
    </location>
</feature>